<reference evidence="10 11" key="1">
    <citation type="submission" date="2023-09" db="EMBL/GenBank/DDBJ databases">
        <title>Genomes of two closely related lineages of the louse Polyplax serrata with different host specificities.</title>
        <authorList>
            <person name="Martinu J."/>
            <person name="Tarabai H."/>
            <person name="Stefka J."/>
            <person name="Hypsa V."/>
        </authorList>
    </citation>
    <scope>NUCLEOTIDE SEQUENCE [LARGE SCALE GENOMIC DNA]</scope>
    <source>
        <strain evidence="10">98ZLc_SE</strain>
    </source>
</reference>
<feature type="region of interest" description="Disordered" evidence="8">
    <location>
        <begin position="241"/>
        <end position="303"/>
    </location>
</feature>
<evidence type="ECO:0000313" key="11">
    <source>
        <dbReference type="Proteomes" id="UP001359485"/>
    </source>
</evidence>
<evidence type="ECO:0000313" key="10">
    <source>
        <dbReference type="EMBL" id="KAK6641520.1"/>
    </source>
</evidence>
<dbReference type="PANTHER" id="PTHR10363">
    <property type="entry name" value="BLEOMYCIN HYDROLASE"/>
    <property type="match status" value="1"/>
</dbReference>
<dbReference type="InterPro" id="IPR038765">
    <property type="entry name" value="Papain-like_cys_pep_sf"/>
</dbReference>
<dbReference type="Proteomes" id="UP001359485">
    <property type="component" value="Unassembled WGS sequence"/>
</dbReference>
<dbReference type="PROSITE" id="PS00139">
    <property type="entry name" value="THIOL_PROTEASE_CYS"/>
    <property type="match status" value="1"/>
</dbReference>
<dbReference type="Gene3D" id="1.10.30.10">
    <property type="entry name" value="High mobility group box domain"/>
    <property type="match status" value="1"/>
</dbReference>
<evidence type="ECO:0000256" key="5">
    <source>
        <dbReference type="ARBA" id="ARBA00022801"/>
    </source>
</evidence>
<accession>A0ABR1BDJ9</accession>
<evidence type="ECO:0000256" key="8">
    <source>
        <dbReference type="SAM" id="MobiDB-lite"/>
    </source>
</evidence>
<evidence type="ECO:0000259" key="9">
    <source>
        <dbReference type="PROSITE" id="PS50118"/>
    </source>
</evidence>
<feature type="compositionally biased region" description="Polar residues" evidence="8">
    <location>
        <begin position="76"/>
        <end position="100"/>
    </location>
</feature>
<dbReference type="CDD" id="cd00084">
    <property type="entry name" value="HMG-box_SF"/>
    <property type="match status" value="1"/>
</dbReference>
<dbReference type="InterPro" id="IPR004134">
    <property type="entry name" value="Peptidase_C1B"/>
</dbReference>
<evidence type="ECO:0000256" key="6">
    <source>
        <dbReference type="ARBA" id="ARBA00022807"/>
    </source>
</evidence>
<keyword evidence="6" id="KW-0788">Thiol protease</keyword>
<dbReference type="InterPro" id="IPR036910">
    <property type="entry name" value="HMG_box_dom_sf"/>
</dbReference>
<dbReference type="Gene3D" id="3.90.70.10">
    <property type="entry name" value="Cysteine proteinases"/>
    <property type="match status" value="1"/>
</dbReference>
<dbReference type="Pfam" id="PF03051">
    <property type="entry name" value="Peptidase_C1_2"/>
    <property type="match status" value="1"/>
</dbReference>
<dbReference type="SUPFAM" id="SSF54001">
    <property type="entry name" value="Cysteine proteinases"/>
    <property type="match status" value="1"/>
</dbReference>
<protein>
    <recommendedName>
        <fullName evidence="3">Bleomycin hydrolase</fullName>
        <ecNumber evidence="2">3.4.22.40</ecNumber>
    </recommendedName>
</protein>
<feature type="compositionally biased region" description="Basic and acidic residues" evidence="8">
    <location>
        <begin position="241"/>
        <end position="257"/>
    </location>
</feature>
<feature type="compositionally biased region" description="Basic residues" evidence="8">
    <location>
        <begin position="61"/>
        <end position="70"/>
    </location>
</feature>
<dbReference type="SUPFAM" id="SSF47095">
    <property type="entry name" value="HMG-box"/>
    <property type="match status" value="1"/>
</dbReference>
<dbReference type="PROSITE" id="PS50118">
    <property type="entry name" value="HMG_BOX_2"/>
    <property type="match status" value="1"/>
</dbReference>
<dbReference type="EMBL" id="JAWJWF010000001">
    <property type="protein sequence ID" value="KAK6641520.1"/>
    <property type="molecule type" value="Genomic_DNA"/>
</dbReference>
<proteinExistence type="predicted"/>
<feature type="region of interest" description="Disordered" evidence="8">
    <location>
        <begin position="1"/>
        <end position="158"/>
    </location>
</feature>
<dbReference type="PANTHER" id="PTHR10363:SF2">
    <property type="entry name" value="BLEOMYCIN HYDROLASE"/>
    <property type="match status" value="1"/>
</dbReference>
<dbReference type="Pfam" id="PF00505">
    <property type="entry name" value="HMG_box"/>
    <property type="match status" value="1"/>
</dbReference>
<evidence type="ECO:0000256" key="4">
    <source>
        <dbReference type="ARBA" id="ARBA00022670"/>
    </source>
</evidence>
<keyword evidence="4" id="KW-0645">Protease</keyword>
<dbReference type="SMART" id="SM00398">
    <property type="entry name" value="HMG"/>
    <property type="match status" value="1"/>
</dbReference>
<dbReference type="InterPro" id="IPR000169">
    <property type="entry name" value="Pept_cys_AS"/>
</dbReference>
<keyword evidence="7" id="KW-0539">Nucleus</keyword>
<comment type="catalytic activity">
    <reaction evidence="1">
        <text>Inactivates bleomycin B2 (a cytotoxic glycometallopeptide) by hydrolysis of a carboxyamide bond of beta-aminoalanine, but also shows general aminopeptidase activity. The specificity varies somewhat with source, but amino acid arylamides of Met, Leu and Ala are preferred.</text>
        <dbReference type="EC" id="3.4.22.40"/>
    </reaction>
</comment>
<evidence type="ECO:0000256" key="7">
    <source>
        <dbReference type="PROSITE-ProRule" id="PRU00267"/>
    </source>
</evidence>
<feature type="compositionally biased region" description="Acidic residues" evidence="8">
    <location>
        <begin position="107"/>
        <end position="148"/>
    </location>
</feature>
<keyword evidence="5" id="KW-0378">Hydrolase</keyword>
<organism evidence="10 11">
    <name type="scientific">Polyplax serrata</name>
    <name type="common">Common mouse louse</name>
    <dbReference type="NCBI Taxonomy" id="468196"/>
    <lineage>
        <taxon>Eukaryota</taxon>
        <taxon>Metazoa</taxon>
        <taxon>Ecdysozoa</taxon>
        <taxon>Arthropoda</taxon>
        <taxon>Hexapoda</taxon>
        <taxon>Insecta</taxon>
        <taxon>Pterygota</taxon>
        <taxon>Neoptera</taxon>
        <taxon>Paraneoptera</taxon>
        <taxon>Psocodea</taxon>
        <taxon>Troctomorpha</taxon>
        <taxon>Phthiraptera</taxon>
        <taxon>Anoplura</taxon>
        <taxon>Polyplacidae</taxon>
        <taxon>Polyplax</taxon>
    </lineage>
</organism>
<evidence type="ECO:0000256" key="3">
    <source>
        <dbReference type="ARBA" id="ARBA00022227"/>
    </source>
</evidence>
<dbReference type="InterPro" id="IPR009071">
    <property type="entry name" value="HMG_box_dom"/>
</dbReference>
<gene>
    <name evidence="10" type="ORF">RUM44_013232</name>
</gene>
<feature type="DNA-binding region" description="HMG box" evidence="7">
    <location>
        <begin position="192"/>
        <end position="260"/>
    </location>
</feature>
<dbReference type="CDD" id="cd00585">
    <property type="entry name" value="Peptidase_C1B"/>
    <property type="match status" value="1"/>
</dbReference>
<dbReference type="EC" id="3.4.22.40" evidence="2"/>
<evidence type="ECO:0000256" key="1">
    <source>
        <dbReference type="ARBA" id="ARBA00000423"/>
    </source>
</evidence>
<keyword evidence="11" id="KW-1185">Reference proteome</keyword>
<name>A0ABR1BDJ9_POLSC</name>
<sequence>MDSPEVSSSKRKNENLEVTGISRSGRVRKKSSKLVDFESTDEVDTKHKRKIQTDRESSVSKSKKIQKFSKPKSEEGQSFSESVQDNESNGNLPDSDTYSDLGQPHGEDEDEDEDVDDEYEIGDEDVDDDDDEEEEEGDDGDDDDDDYSEGQLVVDEKTPTQSLYMMEKSKKKLVIKDGRVVGTAKTQRKDKGKARYTAYMMWAKEIRKELNKQYPDMDFTTMARRLSELWGTVPKSERELWRRKAKREAAKKQKPKQEAPLMPSRKFINKKGSVPLSPLNNSTAPKSVAVSPPDTQQQLGQAKKQQEVITSPGLYKVTGIAPIDVAAHLKLLGESLFIIGERLQEHEGQIAVSGSLSVLLDSLLCAVGPLLCLTQQVEEMKSNKQVLSKILQNVAYMMPGLANITPAIINKLKENFYKDDKNVLALNACARVDPLEVCTSRRNIELTQHVYQYNMEVEGKPMTNQKSTGCCWIYACLNGIRIPFMKHFNLEKFEFSQSYVLFWNKIERCNFWLHNIVKTAKLGEPIDGRLVSFLLHNPMEDGGQWDMLCNIINKYGLMPKKCFPETFSSESTGRMNAVLNSELRKYAKELRSMVENKADDSEIEAKIIEQLSHIYRVVGICLGIPPETFIWEFTNKSKTTQSIGPISPLDFYKVHVKPIFNVDDKVCLVNDPRPSNPFNTALTVDYLGNMIEGRQVIYNNQPAEVLMKLAGDSIKNNEPVWFGCEVNKRFANKAGIEDLTIHNYKLVFGVDPSLDLKKEDRMVYGDSCMTHAMLFTGVSFDEAGNPTKFKVENSWGEDHGKKGFFLLTAPWFKEFVFEVVIDKKFVSDSIMSVFQQSPKVLPPWDPMGAVASTASTH</sequence>
<comment type="caution">
    <text evidence="10">The sequence shown here is derived from an EMBL/GenBank/DDBJ whole genome shotgun (WGS) entry which is preliminary data.</text>
</comment>
<evidence type="ECO:0000256" key="2">
    <source>
        <dbReference type="ARBA" id="ARBA00012465"/>
    </source>
</evidence>
<keyword evidence="7" id="KW-0238">DNA-binding</keyword>
<feature type="domain" description="HMG box" evidence="9">
    <location>
        <begin position="192"/>
        <end position="260"/>
    </location>
</feature>